<gene>
    <name evidence="1" type="ORF">RND61_14645</name>
</gene>
<organism evidence="1 2">
    <name type="scientific">Streptomyces tamarix</name>
    <dbReference type="NCBI Taxonomy" id="3078565"/>
    <lineage>
        <taxon>Bacteria</taxon>
        <taxon>Bacillati</taxon>
        <taxon>Actinomycetota</taxon>
        <taxon>Actinomycetes</taxon>
        <taxon>Kitasatosporales</taxon>
        <taxon>Streptomycetaceae</taxon>
        <taxon>Streptomyces</taxon>
    </lineage>
</organism>
<name>A0ABU3QKM0_9ACTN</name>
<comment type="caution">
    <text evidence="1">The sequence shown here is derived from an EMBL/GenBank/DDBJ whole genome shotgun (WGS) entry which is preliminary data.</text>
</comment>
<accession>A0ABU3QKM0</accession>
<keyword evidence="2" id="KW-1185">Reference proteome</keyword>
<dbReference type="RefSeq" id="WP_315878375.1">
    <property type="nucleotide sequence ID" value="NZ_JAWCTQ010000016.1"/>
</dbReference>
<evidence type="ECO:0000313" key="2">
    <source>
        <dbReference type="Proteomes" id="UP001250181"/>
    </source>
</evidence>
<dbReference type="EMBL" id="JAWCTQ010000016">
    <property type="protein sequence ID" value="MDT9683301.1"/>
    <property type="molecule type" value="Genomic_DNA"/>
</dbReference>
<dbReference type="Proteomes" id="UP001250181">
    <property type="component" value="Unassembled WGS sequence"/>
</dbReference>
<sequence length="91" mass="10865">MEIKSRYVDVHVKTLKKAKKLSKHLGKSGFFRIKDEYLEDVDYSVPHYFSVWRDGDVFLMIAHRDDEPSLKYKQALKLHRDSLNDIMHVEE</sequence>
<evidence type="ECO:0000313" key="1">
    <source>
        <dbReference type="EMBL" id="MDT9683301.1"/>
    </source>
</evidence>
<reference evidence="1 2" key="1">
    <citation type="submission" date="2023-09" db="EMBL/GenBank/DDBJ databases">
        <title>Streptomyces sp. nov.: A antagonism against Alternaria gaisen Producing Streptochlin, Isolated from Tamarix root soil.</title>
        <authorList>
            <person name="Chen Y."/>
        </authorList>
    </citation>
    <scope>NUCLEOTIDE SEQUENCE [LARGE SCALE GENOMIC DNA]</scope>
    <source>
        <strain evidence="1 2">TRM76323</strain>
    </source>
</reference>
<protein>
    <submittedName>
        <fullName evidence="1">Uncharacterized protein</fullName>
    </submittedName>
</protein>
<proteinExistence type="predicted"/>